<evidence type="ECO:0000256" key="1">
    <source>
        <dbReference type="ARBA" id="ARBA00022737"/>
    </source>
</evidence>
<dbReference type="SUPFAM" id="SSF48403">
    <property type="entry name" value="Ankyrin repeat"/>
    <property type="match status" value="1"/>
</dbReference>
<evidence type="ECO:0000256" key="3">
    <source>
        <dbReference type="PROSITE-ProRule" id="PRU00023"/>
    </source>
</evidence>
<gene>
    <name evidence="4" type="ordered locus">Turpa_1031</name>
</gene>
<evidence type="ECO:0000313" key="4">
    <source>
        <dbReference type="EMBL" id="AFM11680.1"/>
    </source>
</evidence>
<feature type="repeat" description="ANK" evidence="3">
    <location>
        <begin position="367"/>
        <end position="393"/>
    </location>
</feature>
<dbReference type="STRING" id="869212.Turpa_1031"/>
<name>I4B323_TURPD</name>
<dbReference type="PANTHER" id="PTHR24173">
    <property type="entry name" value="ANKYRIN REPEAT CONTAINING"/>
    <property type="match status" value="1"/>
</dbReference>
<keyword evidence="2 3" id="KW-0040">ANK repeat</keyword>
<organism evidence="4 5">
    <name type="scientific">Turneriella parva (strain ATCC BAA-1111 / DSM 21527 / NCTC 11395 / H)</name>
    <name type="common">Leptospira parva</name>
    <dbReference type="NCBI Taxonomy" id="869212"/>
    <lineage>
        <taxon>Bacteria</taxon>
        <taxon>Pseudomonadati</taxon>
        <taxon>Spirochaetota</taxon>
        <taxon>Spirochaetia</taxon>
        <taxon>Leptospirales</taxon>
        <taxon>Leptospiraceae</taxon>
        <taxon>Turneriella</taxon>
    </lineage>
</organism>
<dbReference type="HOGENOM" id="CLU_701958_0_0_12"/>
<feature type="repeat" description="ANK" evidence="3">
    <location>
        <begin position="124"/>
        <end position="156"/>
    </location>
</feature>
<reference evidence="4 5" key="1">
    <citation type="submission" date="2012-06" db="EMBL/GenBank/DDBJ databases">
        <title>The complete chromosome of genome of Turneriella parva DSM 21527.</title>
        <authorList>
            <consortium name="US DOE Joint Genome Institute (JGI-PGF)"/>
            <person name="Lucas S."/>
            <person name="Han J."/>
            <person name="Lapidus A."/>
            <person name="Bruce D."/>
            <person name="Goodwin L."/>
            <person name="Pitluck S."/>
            <person name="Peters L."/>
            <person name="Kyrpides N."/>
            <person name="Mavromatis K."/>
            <person name="Ivanova N."/>
            <person name="Mikhailova N."/>
            <person name="Chertkov O."/>
            <person name="Detter J.C."/>
            <person name="Tapia R."/>
            <person name="Han C."/>
            <person name="Land M."/>
            <person name="Hauser L."/>
            <person name="Markowitz V."/>
            <person name="Cheng J.-F."/>
            <person name="Hugenholtz P."/>
            <person name="Woyke T."/>
            <person name="Wu D."/>
            <person name="Gronow S."/>
            <person name="Wellnitz S."/>
            <person name="Brambilla E."/>
            <person name="Klenk H.-P."/>
            <person name="Eisen J.A."/>
        </authorList>
    </citation>
    <scope>NUCLEOTIDE SEQUENCE [LARGE SCALE GENOMIC DNA]</scope>
    <source>
        <strain evidence="5">ATCC BAA-1111 / DSM 21527 / NCTC 11395 / H</strain>
    </source>
</reference>
<feature type="repeat" description="ANK" evidence="3">
    <location>
        <begin position="91"/>
        <end position="123"/>
    </location>
</feature>
<dbReference type="InterPro" id="IPR002110">
    <property type="entry name" value="Ankyrin_rpt"/>
</dbReference>
<dbReference type="OrthoDB" id="341379at2"/>
<feature type="repeat" description="ANK" evidence="3">
    <location>
        <begin position="334"/>
        <end position="366"/>
    </location>
</feature>
<feature type="repeat" description="ANK" evidence="3">
    <location>
        <begin position="266"/>
        <end position="298"/>
    </location>
</feature>
<dbReference type="InterPro" id="IPR036770">
    <property type="entry name" value="Ankyrin_rpt-contain_sf"/>
</dbReference>
<sequence>MAATFSATKPKIRLGNFACRLDQGPSRSAMRSLIPGLPNDILPRLFSLLTLLILLVSSIQADSFQELRKVKTQKQAEAFIAKYGINKISGDGATLLSYAAYNSDLKMVRFLLSKGVDPNITSENGSSALSAAANPQGFEIMKALIESGAKINYVRGASPNSAGSTILSDLFRSGWGKKADITPMLIEIGADVNHRNNRGETPLMAALSSDYGQQKAIEILVRSGANVNAQDNFGQTVLHLAAKSYEQSIFQKLLEFDPDANLKYKDGETPLFALVLYGKAEGVKMLVAKGADVDVRLANGKSLLEFAIAVKEHRAKTLPHLLPASKNINAPDSKGNSLLMTAAMLNQLDVVKLLVEHGADMNVKNQYNATPLQIAKMNNYEAIVRYLTSKGAQ</sequence>
<feature type="repeat" description="ANK" evidence="3">
    <location>
        <begin position="233"/>
        <end position="265"/>
    </location>
</feature>
<proteinExistence type="predicted"/>
<dbReference type="EMBL" id="CP002959">
    <property type="protein sequence ID" value="AFM11680.1"/>
    <property type="molecule type" value="Genomic_DNA"/>
</dbReference>
<protein>
    <submittedName>
        <fullName evidence="4">Ankyrin</fullName>
    </submittedName>
</protein>
<dbReference type="Proteomes" id="UP000006048">
    <property type="component" value="Chromosome"/>
</dbReference>
<dbReference type="SMART" id="SM00248">
    <property type="entry name" value="ANK"/>
    <property type="match status" value="9"/>
</dbReference>
<dbReference type="PANTHER" id="PTHR24173:SF74">
    <property type="entry name" value="ANKYRIN REPEAT DOMAIN-CONTAINING PROTEIN 16"/>
    <property type="match status" value="1"/>
</dbReference>
<evidence type="ECO:0000256" key="2">
    <source>
        <dbReference type="ARBA" id="ARBA00023043"/>
    </source>
</evidence>
<dbReference type="PROSITE" id="PS50088">
    <property type="entry name" value="ANK_REPEAT"/>
    <property type="match status" value="7"/>
</dbReference>
<dbReference type="Gene3D" id="1.25.40.20">
    <property type="entry name" value="Ankyrin repeat-containing domain"/>
    <property type="match status" value="1"/>
</dbReference>
<evidence type="ECO:0000313" key="5">
    <source>
        <dbReference type="Proteomes" id="UP000006048"/>
    </source>
</evidence>
<keyword evidence="1" id="KW-0677">Repeat</keyword>
<dbReference type="Pfam" id="PF12796">
    <property type="entry name" value="Ank_2"/>
    <property type="match status" value="3"/>
</dbReference>
<keyword evidence="5" id="KW-1185">Reference proteome</keyword>
<dbReference type="PROSITE" id="PS50297">
    <property type="entry name" value="ANK_REP_REGION"/>
    <property type="match status" value="6"/>
</dbReference>
<feature type="repeat" description="ANK" evidence="3">
    <location>
        <begin position="198"/>
        <end position="232"/>
    </location>
</feature>
<accession>I4B323</accession>
<dbReference type="AlphaFoldDB" id="I4B323"/>
<dbReference type="KEGG" id="tpx:Turpa_1031"/>
<dbReference type="PRINTS" id="PR01415">
    <property type="entry name" value="ANKYRIN"/>
</dbReference>